<feature type="non-terminal residue" evidence="3">
    <location>
        <position position="1"/>
    </location>
</feature>
<dbReference type="InterPro" id="IPR036111">
    <property type="entry name" value="Mal/L-sulfo/L-lacto_DH-like_sf"/>
</dbReference>
<dbReference type="InterPro" id="IPR003767">
    <property type="entry name" value="Malate/L-lactate_DH-like"/>
</dbReference>
<proteinExistence type="inferred from homology"/>
<dbReference type="AlphaFoldDB" id="X0ZK39"/>
<dbReference type="GO" id="GO:0016491">
    <property type="term" value="F:oxidoreductase activity"/>
    <property type="evidence" value="ECO:0007669"/>
    <property type="project" value="UniProtKB-KW"/>
</dbReference>
<dbReference type="SUPFAM" id="SSF89733">
    <property type="entry name" value="L-sulfolactate dehydrogenase-like"/>
    <property type="match status" value="1"/>
</dbReference>
<name>X0ZK39_9ZZZZ</name>
<evidence type="ECO:0000256" key="2">
    <source>
        <dbReference type="ARBA" id="ARBA00023002"/>
    </source>
</evidence>
<keyword evidence="2" id="KW-0560">Oxidoreductase</keyword>
<dbReference type="PANTHER" id="PTHR11091">
    <property type="entry name" value="OXIDOREDUCTASE-RELATED"/>
    <property type="match status" value="1"/>
</dbReference>
<dbReference type="PANTHER" id="PTHR11091:SF0">
    <property type="entry name" value="MALATE DEHYDROGENASE"/>
    <property type="match status" value="1"/>
</dbReference>
<accession>X0ZK39</accession>
<reference evidence="3" key="1">
    <citation type="journal article" date="2014" name="Front. Microbiol.">
        <title>High frequency of phylogenetically diverse reductive dehalogenase-homologous genes in deep subseafloor sedimentary metagenomes.</title>
        <authorList>
            <person name="Kawai M."/>
            <person name="Futagami T."/>
            <person name="Toyoda A."/>
            <person name="Takaki Y."/>
            <person name="Nishi S."/>
            <person name="Hori S."/>
            <person name="Arai W."/>
            <person name="Tsubouchi T."/>
            <person name="Morono Y."/>
            <person name="Uchiyama I."/>
            <person name="Ito T."/>
            <person name="Fujiyama A."/>
            <person name="Inagaki F."/>
            <person name="Takami H."/>
        </authorList>
    </citation>
    <scope>NUCLEOTIDE SEQUENCE</scope>
    <source>
        <strain evidence="3">Expedition CK06-06</strain>
    </source>
</reference>
<evidence type="ECO:0008006" key="4">
    <source>
        <dbReference type="Google" id="ProtNLM"/>
    </source>
</evidence>
<protein>
    <recommendedName>
        <fullName evidence="4">Ldh family oxidoreductase</fullName>
    </recommendedName>
</protein>
<dbReference type="Pfam" id="PF02615">
    <property type="entry name" value="Ldh_2"/>
    <property type="match status" value="1"/>
</dbReference>
<sequence>STKGDFMIAIDPETFGSVDEFQKRVQKFVTQLKESRKAPGIEEILVPGEPEFRIREKRLREGIPIANEVWAELEQIAKELGVNLKPQKE</sequence>
<comment type="caution">
    <text evidence="3">The sequence shown here is derived from an EMBL/GenBank/DDBJ whole genome shotgun (WGS) entry which is preliminary data.</text>
</comment>
<dbReference type="EMBL" id="BART01002916">
    <property type="protein sequence ID" value="GAG69995.1"/>
    <property type="molecule type" value="Genomic_DNA"/>
</dbReference>
<dbReference type="InterPro" id="IPR043143">
    <property type="entry name" value="Mal/L-sulf/L-lact_DH-like_NADP"/>
</dbReference>
<gene>
    <name evidence="3" type="ORF">S01H4_08482</name>
</gene>
<evidence type="ECO:0000313" key="3">
    <source>
        <dbReference type="EMBL" id="GAG69995.1"/>
    </source>
</evidence>
<organism evidence="3">
    <name type="scientific">marine sediment metagenome</name>
    <dbReference type="NCBI Taxonomy" id="412755"/>
    <lineage>
        <taxon>unclassified sequences</taxon>
        <taxon>metagenomes</taxon>
        <taxon>ecological metagenomes</taxon>
    </lineage>
</organism>
<evidence type="ECO:0000256" key="1">
    <source>
        <dbReference type="ARBA" id="ARBA00006056"/>
    </source>
</evidence>
<dbReference type="Gene3D" id="3.30.1370.60">
    <property type="entry name" value="Hypothetical oxidoreductase yiak, domain 2"/>
    <property type="match status" value="1"/>
</dbReference>
<comment type="similarity">
    <text evidence="1">Belongs to the LDH2/MDH2 oxidoreductase family.</text>
</comment>